<dbReference type="KEGG" id="cmic:caldi_11060"/>
<evidence type="ECO:0000313" key="2">
    <source>
        <dbReference type="EMBL" id="BDG60016.1"/>
    </source>
</evidence>
<feature type="region of interest" description="Disordered" evidence="1">
    <location>
        <begin position="39"/>
        <end position="59"/>
    </location>
</feature>
<sequence length="59" mass="6249">MDAVRSRFSVPVSGYRRAADGAEARFAACAREDGAACRATPGSRSGQFSDVHSSPTWKS</sequence>
<feature type="compositionally biased region" description="Polar residues" evidence="1">
    <location>
        <begin position="42"/>
        <end position="59"/>
    </location>
</feature>
<proteinExistence type="predicted"/>
<dbReference type="EMBL" id="AP025628">
    <property type="protein sequence ID" value="BDG60016.1"/>
    <property type="molecule type" value="Genomic_DNA"/>
</dbReference>
<keyword evidence="3" id="KW-1185">Reference proteome</keyword>
<dbReference type="AlphaFoldDB" id="A0AA35G5S2"/>
<reference evidence="2" key="1">
    <citation type="submission" date="2022-03" db="EMBL/GenBank/DDBJ databases">
        <title>Complete genome sequence of Caldinitratiruptor microaerophilus.</title>
        <authorList>
            <person name="Mukaiyama R."/>
            <person name="Nishiyama T."/>
            <person name="Ueda K."/>
        </authorList>
    </citation>
    <scope>NUCLEOTIDE SEQUENCE</scope>
    <source>
        <strain evidence="2">JCM 16183</strain>
    </source>
</reference>
<accession>A0AA35G5S2</accession>
<dbReference type="Proteomes" id="UP001163687">
    <property type="component" value="Chromosome"/>
</dbReference>
<evidence type="ECO:0000256" key="1">
    <source>
        <dbReference type="SAM" id="MobiDB-lite"/>
    </source>
</evidence>
<organism evidence="2 3">
    <name type="scientific">Caldinitratiruptor microaerophilus</name>
    <dbReference type="NCBI Taxonomy" id="671077"/>
    <lineage>
        <taxon>Bacteria</taxon>
        <taxon>Bacillati</taxon>
        <taxon>Bacillota</taxon>
        <taxon>Clostridia</taxon>
        <taxon>Eubacteriales</taxon>
        <taxon>Symbiobacteriaceae</taxon>
        <taxon>Caldinitratiruptor</taxon>
    </lineage>
</organism>
<protein>
    <submittedName>
        <fullName evidence="2">Uncharacterized protein</fullName>
    </submittedName>
</protein>
<evidence type="ECO:0000313" key="3">
    <source>
        <dbReference type="Proteomes" id="UP001163687"/>
    </source>
</evidence>
<gene>
    <name evidence="2" type="ORF">caldi_11060</name>
</gene>
<name>A0AA35G5S2_9FIRM</name>